<proteinExistence type="predicted"/>
<accession>A0A949WTY8</accession>
<evidence type="ECO:0000256" key="2">
    <source>
        <dbReference type="ARBA" id="ARBA00022741"/>
    </source>
</evidence>
<evidence type="ECO:0000256" key="3">
    <source>
        <dbReference type="ARBA" id="ARBA00022840"/>
    </source>
</evidence>
<dbReference type="GO" id="GO:0016874">
    <property type="term" value="F:ligase activity"/>
    <property type="evidence" value="ECO:0007669"/>
    <property type="project" value="UniProtKB-KW"/>
</dbReference>
<dbReference type="InterPro" id="IPR052032">
    <property type="entry name" value="ATP-dep_AA_Ligase"/>
</dbReference>
<dbReference type="Pfam" id="PF13535">
    <property type="entry name" value="ATP-grasp_4"/>
    <property type="match status" value="1"/>
</dbReference>
<dbReference type="AlphaFoldDB" id="A0A949WTY8"/>
<evidence type="ECO:0000313" key="7">
    <source>
        <dbReference type="Proteomes" id="UP000694308"/>
    </source>
</evidence>
<dbReference type="GO" id="GO:0005524">
    <property type="term" value="F:ATP binding"/>
    <property type="evidence" value="ECO:0007669"/>
    <property type="project" value="UniProtKB-UniRule"/>
</dbReference>
<evidence type="ECO:0000256" key="4">
    <source>
        <dbReference type="PROSITE-ProRule" id="PRU00409"/>
    </source>
</evidence>
<evidence type="ECO:0000256" key="1">
    <source>
        <dbReference type="ARBA" id="ARBA00022598"/>
    </source>
</evidence>
<evidence type="ECO:0000313" key="6">
    <source>
        <dbReference type="EMBL" id="MBV7276860.1"/>
    </source>
</evidence>
<protein>
    <submittedName>
        <fullName evidence="6">ATP-grasp domain-containing protein</fullName>
    </submittedName>
</protein>
<dbReference type="EMBL" id="JAEEGC010000218">
    <property type="protein sequence ID" value="MBV7276860.1"/>
    <property type="molecule type" value="Genomic_DNA"/>
</dbReference>
<comment type="caution">
    <text evidence="6">The sequence shown here is derived from an EMBL/GenBank/DDBJ whole genome shotgun (WGS) entry which is preliminary data.</text>
</comment>
<dbReference type="RefSeq" id="WP_218323939.1">
    <property type="nucleotide sequence ID" value="NZ_JAEEGC010000218.1"/>
</dbReference>
<dbReference type="GO" id="GO:0046872">
    <property type="term" value="F:metal ion binding"/>
    <property type="evidence" value="ECO:0007669"/>
    <property type="project" value="InterPro"/>
</dbReference>
<dbReference type="PANTHER" id="PTHR43585:SF2">
    <property type="entry name" value="ATP-GRASP ENZYME FSQD"/>
    <property type="match status" value="1"/>
</dbReference>
<keyword evidence="3 4" id="KW-0067">ATP-binding</keyword>
<evidence type="ECO:0000259" key="5">
    <source>
        <dbReference type="PROSITE" id="PS50975"/>
    </source>
</evidence>
<organism evidence="6 7">
    <name type="scientific">Clostridium thailandense</name>
    <dbReference type="NCBI Taxonomy" id="2794346"/>
    <lineage>
        <taxon>Bacteria</taxon>
        <taxon>Bacillati</taxon>
        <taxon>Bacillota</taxon>
        <taxon>Clostridia</taxon>
        <taxon>Eubacteriales</taxon>
        <taxon>Clostridiaceae</taxon>
        <taxon>Clostridium</taxon>
    </lineage>
</organism>
<dbReference type="PANTHER" id="PTHR43585">
    <property type="entry name" value="FUMIPYRROLE BIOSYNTHESIS PROTEIN C"/>
    <property type="match status" value="1"/>
</dbReference>
<dbReference type="Proteomes" id="UP000694308">
    <property type="component" value="Unassembled WGS sequence"/>
</dbReference>
<keyword evidence="2 4" id="KW-0547">Nucleotide-binding</keyword>
<dbReference type="PROSITE" id="PS50975">
    <property type="entry name" value="ATP_GRASP"/>
    <property type="match status" value="1"/>
</dbReference>
<sequence>MIILDKPYVSTFLLETARDMGIPVLDHSTVKELTPLEGLKTVNENEFMNIAKTKSPLLLYCNSENSFQWINKNFKYTKIPSSIEIFKNKVTFRKLVKKIYPNFLFKEVSYEQLSKFDAIKIKKPFIIKPAIGFFSMGVHKLNEDNEWESIVDLIQDEMNKVKGLYPTEVMNSSKFIIEEYIEGSEYAIDAYYDSNGDPVILNILEHPFSSNGDVSDRIYFTSKKIIKKYLVEFSNVLISIGKVTGISNFPVHMEVRVDKIGNIIPIEVNPMRFSGWCTTDIAYHAYGINVYENYFCQKKPDWNQILNTDDNKLYCIVIGNIPDDINFKEIKEINYDAYLSNFSDILEFRKIDYKQYPVFAFSFISALCNSNEVDKILNLDLRQYIY</sequence>
<name>A0A949WTY8_9CLOT</name>
<reference evidence="6" key="1">
    <citation type="submission" date="2020-12" db="EMBL/GenBank/DDBJ databases">
        <title>Clostridium thailandense sp. nov., a novel acetogenic bacterium isolated from peat land soil in Thailand.</title>
        <authorList>
            <person name="Chaikitkaew S."/>
            <person name="Birkeland N.K."/>
        </authorList>
    </citation>
    <scope>NUCLEOTIDE SEQUENCE</scope>
    <source>
        <strain evidence="6">PL3</strain>
    </source>
</reference>
<keyword evidence="7" id="KW-1185">Reference proteome</keyword>
<dbReference type="InterPro" id="IPR011761">
    <property type="entry name" value="ATP-grasp"/>
</dbReference>
<feature type="domain" description="ATP-grasp" evidence="5">
    <location>
        <begin position="89"/>
        <end position="299"/>
    </location>
</feature>
<gene>
    <name evidence="6" type="ORF">I6U48_28735</name>
</gene>
<keyword evidence="1" id="KW-0436">Ligase</keyword>